<dbReference type="RefSeq" id="WP_101893692.1">
    <property type="nucleotide sequence ID" value="NZ_CP022684.1"/>
</dbReference>
<reference evidence="2" key="1">
    <citation type="submission" date="2017-08" db="EMBL/GenBank/DDBJ databases">
        <title>Direct submision.</title>
        <authorList>
            <person name="Kim S.-J."/>
            <person name="Rhee S.-K."/>
        </authorList>
    </citation>
    <scope>NUCLEOTIDE SEQUENCE [LARGE SCALE GENOMIC DNA]</scope>
    <source>
        <strain evidence="2">GI5</strain>
    </source>
</reference>
<name>A0A2K9LJ23_9GAMM</name>
<dbReference type="AlphaFoldDB" id="A0A2K9LJ23"/>
<accession>A0A2K9LJ23</accession>
<sequence>MDIMQHIIYPAIDDINETLPADRKIRKSADYCLMGKDVLLDSIQVVSFIVAIEEVILDVTGNDISLINEEVMSRASNPLTSLSHLANYVAECLENLEQEVG</sequence>
<evidence type="ECO:0008006" key="3">
    <source>
        <dbReference type="Google" id="ProtNLM"/>
    </source>
</evidence>
<evidence type="ECO:0000313" key="2">
    <source>
        <dbReference type="Proteomes" id="UP000235116"/>
    </source>
</evidence>
<proteinExistence type="predicted"/>
<dbReference type="Proteomes" id="UP000235116">
    <property type="component" value="Chromosome"/>
</dbReference>
<organism evidence="1 2">
    <name type="scientific">Ketobacter alkanivorans</name>
    <dbReference type="NCBI Taxonomy" id="1917421"/>
    <lineage>
        <taxon>Bacteria</taxon>
        <taxon>Pseudomonadati</taxon>
        <taxon>Pseudomonadota</taxon>
        <taxon>Gammaproteobacteria</taxon>
        <taxon>Pseudomonadales</taxon>
        <taxon>Ketobacteraceae</taxon>
        <taxon>Ketobacter</taxon>
    </lineage>
</organism>
<dbReference type="OrthoDB" id="7065718at2"/>
<dbReference type="Gene3D" id="1.10.1200.10">
    <property type="entry name" value="ACP-like"/>
    <property type="match status" value="1"/>
</dbReference>
<gene>
    <name evidence="1" type="ORF">Kalk_07975</name>
</gene>
<evidence type="ECO:0000313" key="1">
    <source>
        <dbReference type="EMBL" id="AUM12356.1"/>
    </source>
</evidence>
<dbReference type="KEGG" id="kak:Kalk_07975"/>
<dbReference type="InterPro" id="IPR036736">
    <property type="entry name" value="ACP-like_sf"/>
</dbReference>
<dbReference type="EMBL" id="CP022684">
    <property type="protein sequence ID" value="AUM12356.1"/>
    <property type="molecule type" value="Genomic_DNA"/>
</dbReference>
<keyword evidence="2" id="KW-1185">Reference proteome</keyword>
<protein>
    <recommendedName>
        <fullName evidence="3">Carrier domain-containing protein</fullName>
    </recommendedName>
</protein>